<dbReference type="Gene3D" id="3.40.50.2000">
    <property type="entry name" value="Glycogen Phosphorylase B"/>
    <property type="match status" value="2"/>
</dbReference>
<comment type="caution">
    <text evidence="2">The sequence shown here is derived from an EMBL/GenBank/DDBJ whole genome shotgun (WGS) entry which is preliminary data.</text>
</comment>
<evidence type="ECO:0000259" key="1">
    <source>
        <dbReference type="Pfam" id="PF00534"/>
    </source>
</evidence>
<dbReference type="GO" id="GO:0016757">
    <property type="term" value="F:glycosyltransferase activity"/>
    <property type="evidence" value="ECO:0007669"/>
    <property type="project" value="InterPro"/>
</dbReference>
<dbReference type="RefSeq" id="WP_123119432.1">
    <property type="nucleotide sequence ID" value="NZ_RJJR01000002.1"/>
</dbReference>
<sequence>MPKVLFISYDGMTDPLGQSQVIPYLTGLSKLGYDFTILSCEKSENYLLQKKEIKNLLRSFGIRWAPIAYHKKPPVFSTIYDIIQLYKKAKKLHSQSAFDMVHTRPGIPALVGLKMKTRFGIKFLNDIREFYADSRADGHIWNLENFFYKKIYRFFKQQESAAVTKSDGIVCLTYAAEKIIKSWPEYKLSIPLQVIPCSVDLNLFNPFHFDEEFKKRLRADLHIKENEFIVSYLGSVGSWYLIDEMIRFFKIISDHNKNAKFLFISPNAKAQILRLADKFNLDEKKIIVKEATRKEVPALLSLSKFAVFFIKPCYSKQSSSPTKHGEIMAMGIPVITNQGVGDVEEIVTKYDSGVVLKELNDNEFHKAAAFISSESFSDTNCIRHAAKEFYDLKSATEKYKTIYDKICTSSSNQIE</sequence>
<reference evidence="2 3" key="1">
    <citation type="submission" date="2018-11" db="EMBL/GenBank/DDBJ databases">
        <title>Draft genome sequence of Ferruginibacter sp. BO-59.</title>
        <authorList>
            <person name="Im W.T."/>
        </authorList>
    </citation>
    <scope>NUCLEOTIDE SEQUENCE [LARGE SCALE GENOMIC DNA]</scope>
    <source>
        <strain evidence="2 3">BO-59</strain>
    </source>
</reference>
<dbReference type="OrthoDB" id="1220440at2"/>
<keyword evidence="3" id="KW-1185">Reference proteome</keyword>
<dbReference type="SUPFAM" id="SSF53756">
    <property type="entry name" value="UDP-Glycosyltransferase/glycogen phosphorylase"/>
    <property type="match status" value="1"/>
</dbReference>
<dbReference type="EMBL" id="RJJR01000002">
    <property type="protein sequence ID" value="RNI38869.1"/>
    <property type="molecule type" value="Genomic_DNA"/>
</dbReference>
<accession>A0A3M9NM47</accession>
<dbReference type="PANTHER" id="PTHR12526">
    <property type="entry name" value="GLYCOSYLTRANSFERASE"/>
    <property type="match status" value="1"/>
</dbReference>
<evidence type="ECO:0000313" key="3">
    <source>
        <dbReference type="Proteomes" id="UP000267223"/>
    </source>
</evidence>
<name>A0A3M9NM47_9BACT</name>
<keyword evidence="2" id="KW-0808">Transferase</keyword>
<dbReference type="Proteomes" id="UP000267223">
    <property type="component" value="Unassembled WGS sequence"/>
</dbReference>
<dbReference type="Pfam" id="PF00534">
    <property type="entry name" value="Glycos_transf_1"/>
    <property type="match status" value="1"/>
</dbReference>
<protein>
    <submittedName>
        <fullName evidence="2">Glycosyltransferase</fullName>
    </submittedName>
</protein>
<feature type="domain" description="Glycosyl transferase family 1" evidence="1">
    <location>
        <begin position="214"/>
        <end position="386"/>
    </location>
</feature>
<organism evidence="2 3">
    <name type="scientific">Hanamia caeni</name>
    <dbReference type="NCBI Taxonomy" id="2294116"/>
    <lineage>
        <taxon>Bacteria</taxon>
        <taxon>Pseudomonadati</taxon>
        <taxon>Bacteroidota</taxon>
        <taxon>Chitinophagia</taxon>
        <taxon>Chitinophagales</taxon>
        <taxon>Chitinophagaceae</taxon>
        <taxon>Hanamia</taxon>
    </lineage>
</organism>
<gene>
    <name evidence="2" type="ORF">EFY79_04190</name>
</gene>
<dbReference type="AlphaFoldDB" id="A0A3M9NM47"/>
<evidence type="ECO:0000313" key="2">
    <source>
        <dbReference type="EMBL" id="RNI38869.1"/>
    </source>
</evidence>
<proteinExistence type="predicted"/>
<dbReference type="InterPro" id="IPR001296">
    <property type="entry name" value="Glyco_trans_1"/>
</dbReference>